<dbReference type="Pfam" id="PF00296">
    <property type="entry name" value="Bac_luciferase"/>
    <property type="match status" value="1"/>
</dbReference>
<organism evidence="6 7">
    <name type="scientific">Dongia sedimenti</name>
    <dbReference type="NCBI Taxonomy" id="3064282"/>
    <lineage>
        <taxon>Bacteria</taxon>
        <taxon>Pseudomonadati</taxon>
        <taxon>Pseudomonadota</taxon>
        <taxon>Alphaproteobacteria</taxon>
        <taxon>Rhodospirillales</taxon>
        <taxon>Dongiaceae</taxon>
        <taxon>Dongia</taxon>
    </lineage>
</organism>
<keyword evidence="4" id="KW-0503">Monooxygenase</keyword>
<comment type="similarity">
    <text evidence="1">Belongs to the bacterial luciferase oxidoreductase family.</text>
</comment>
<keyword evidence="7" id="KW-1185">Reference proteome</keyword>
<evidence type="ECO:0000256" key="2">
    <source>
        <dbReference type="ARBA" id="ARBA00022630"/>
    </source>
</evidence>
<dbReference type="PANTHER" id="PTHR30137:SF16">
    <property type="entry name" value="BLL0895 PROTEIN"/>
    <property type="match status" value="1"/>
</dbReference>
<evidence type="ECO:0000259" key="5">
    <source>
        <dbReference type="Pfam" id="PF00296"/>
    </source>
</evidence>
<dbReference type="RefSeq" id="WP_379953569.1">
    <property type="nucleotide sequence ID" value="NZ_JAUYVI010000001.1"/>
</dbReference>
<proteinExistence type="inferred from homology"/>
<evidence type="ECO:0000256" key="3">
    <source>
        <dbReference type="ARBA" id="ARBA00023002"/>
    </source>
</evidence>
<dbReference type="EMBL" id="JAUYVI010000001">
    <property type="protein sequence ID" value="MDQ7246196.1"/>
    <property type="molecule type" value="Genomic_DNA"/>
</dbReference>
<dbReference type="PANTHER" id="PTHR30137">
    <property type="entry name" value="LUCIFERASE-LIKE MONOOXYGENASE"/>
    <property type="match status" value="1"/>
</dbReference>
<dbReference type="Proteomes" id="UP001230156">
    <property type="component" value="Unassembled WGS sequence"/>
</dbReference>
<dbReference type="GO" id="GO:0016491">
    <property type="term" value="F:oxidoreductase activity"/>
    <property type="evidence" value="ECO:0007669"/>
    <property type="project" value="UniProtKB-KW"/>
</dbReference>
<keyword evidence="3 6" id="KW-0560">Oxidoreductase</keyword>
<dbReference type="InterPro" id="IPR011251">
    <property type="entry name" value="Luciferase-like_dom"/>
</dbReference>
<gene>
    <name evidence="6" type="ORF">Q8A70_00900</name>
</gene>
<reference evidence="7" key="1">
    <citation type="submission" date="2023-08" db="EMBL/GenBank/DDBJ databases">
        <title>Rhodospirillaceae gen. nov., a novel taxon isolated from the Yangtze River Yuezi River estuary sludge.</title>
        <authorList>
            <person name="Ruan L."/>
        </authorList>
    </citation>
    <scope>NUCLEOTIDE SEQUENCE [LARGE SCALE GENOMIC DNA]</scope>
    <source>
        <strain evidence="7">R-7</strain>
    </source>
</reference>
<name>A0ABU0YEP7_9PROT</name>
<comment type="caution">
    <text evidence="6">The sequence shown here is derived from an EMBL/GenBank/DDBJ whole genome shotgun (WGS) entry which is preliminary data.</text>
</comment>
<evidence type="ECO:0000313" key="7">
    <source>
        <dbReference type="Proteomes" id="UP001230156"/>
    </source>
</evidence>
<feature type="domain" description="Luciferase-like" evidence="5">
    <location>
        <begin position="1"/>
        <end position="320"/>
    </location>
</feature>
<dbReference type="InterPro" id="IPR050766">
    <property type="entry name" value="Bact_Lucif_Oxidored"/>
</dbReference>
<keyword evidence="2" id="KW-0285">Flavoprotein</keyword>
<evidence type="ECO:0000256" key="4">
    <source>
        <dbReference type="ARBA" id="ARBA00023033"/>
    </source>
</evidence>
<evidence type="ECO:0000256" key="1">
    <source>
        <dbReference type="ARBA" id="ARBA00010426"/>
    </source>
</evidence>
<dbReference type="SUPFAM" id="SSF51679">
    <property type="entry name" value="Bacterial luciferase-like"/>
    <property type="match status" value="1"/>
</dbReference>
<protein>
    <submittedName>
        <fullName evidence="6">LLM class flavin-dependent oxidoreductase</fullName>
        <ecNumber evidence="6">1.-.-.-</ecNumber>
    </submittedName>
</protein>
<dbReference type="CDD" id="cd00347">
    <property type="entry name" value="Flavin_utilizing_monoxygenases"/>
    <property type="match status" value="1"/>
</dbReference>
<dbReference type="Gene3D" id="3.20.20.30">
    <property type="entry name" value="Luciferase-like domain"/>
    <property type="match status" value="1"/>
</dbReference>
<accession>A0ABU0YEP7</accession>
<sequence>MKLSFFMMPLHSMNRDYHTTLMEDVESVVLADKLGFEEVWIGEHYTCTIEQVSSPLLFLAHIASKTKNIKLGTGVIPLPLYHPVMLSSHIALLDHLTEGRLILGVGTGALGSDFEAFGIPNANRPEMMMDSLDIMLKIWASSAPYEIKGKYWNVTLKDKVWPDLGVGELPKPYQLPHPPLALSVSSPNSNSIRVAAQRNMMPISANFVASWVVKTHWATYADEMQKLGKVPDGGNWRVARSIFVADTDAAAEAYVQTPQGAYDWYYDYMFQVYKRLGAAALLAPTPDTPESTITHQMVRDSFVIYGSPETVARKILALREEVGPFERLLMTAHDGKDKAIMHKSMELLAKKVMPMVNAKLGARTPEMAR</sequence>
<dbReference type="InterPro" id="IPR036661">
    <property type="entry name" value="Luciferase-like_sf"/>
</dbReference>
<dbReference type="EC" id="1.-.-.-" evidence="6"/>
<evidence type="ECO:0000313" key="6">
    <source>
        <dbReference type="EMBL" id="MDQ7246196.1"/>
    </source>
</evidence>